<feature type="domain" description="Beta-ketoacyl synthase-like N-terminal" evidence="1">
    <location>
        <begin position="36"/>
        <end position="212"/>
    </location>
</feature>
<dbReference type="KEGG" id="tvl:FAZ95_06645"/>
<proteinExistence type="predicted"/>
<dbReference type="SUPFAM" id="SSF53901">
    <property type="entry name" value="Thiolase-like"/>
    <property type="match status" value="1"/>
</dbReference>
<dbReference type="OrthoDB" id="9798676at2"/>
<dbReference type="InterPro" id="IPR016039">
    <property type="entry name" value="Thiolase-like"/>
</dbReference>
<protein>
    <submittedName>
        <fullName evidence="2">3-oxoacyl-ACP synthase</fullName>
    </submittedName>
</protein>
<dbReference type="Pfam" id="PF13723">
    <property type="entry name" value="Ketoacyl-synt_2"/>
    <property type="match status" value="1"/>
</dbReference>
<dbReference type="EMBL" id="CP040077">
    <property type="protein sequence ID" value="QCP48892.1"/>
    <property type="molecule type" value="Genomic_DNA"/>
</dbReference>
<accession>A0A4P8IJE1</accession>
<sequence>MKQSLSAFIEGIGLLGPGLSNWEQAAQVLAGKAAYEPQRTVLPVPSELPPPERRRTVATVKLSLAVGREAALASGRDPSTLATVFASSGGDGQNCHVVCETLAGDDRDLSPTRFHNSVHNAPAGYWGIAMGSMAPSNVLCAYDGSFAAGLLESITQVAIDAKPTLLIAFDADYPAPIRDVRPVEDSFGVALVLTPQESDQALARIDVRLADEPATTLASSDFEALRLNNPAARALPLIDALALRRSSSVVLDYLDDLRLAVDITMCGSCGDVAS</sequence>
<evidence type="ECO:0000313" key="3">
    <source>
        <dbReference type="Proteomes" id="UP000298656"/>
    </source>
</evidence>
<name>A0A4P8IJE1_9BURK</name>
<dbReference type="InterPro" id="IPR014030">
    <property type="entry name" value="Ketoacyl_synth_N"/>
</dbReference>
<dbReference type="RefSeq" id="WP_137331723.1">
    <property type="nucleotide sequence ID" value="NZ_CP040077.1"/>
</dbReference>
<organism evidence="2 3">
    <name type="scientific">Trinickia violacea</name>
    <dbReference type="NCBI Taxonomy" id="2571746"/>
    <lineage>
        <taxon>Bacteria</taxon>
        <taxon>Pseudomonadati</taxon>
        <taxon>Pseudomonadota</taxon>
        <taxon>Betaproteobacteria</taxon>
        <taxon>Burkholderiales</taxon>
        <taxon>Burkholderiaceae</taxon>
        <taxon>Trinickia</taxon>
    </lineage>
</organism>
<evidence type="ECO:0000259" key="1">
    <source>
        <dbReference type="Pfam" id="PF13723"/>
    </source>
</evidence>
<dbReference type="AlphaFoldDB" id="A0A4P8IJE1"/>
<keyword evidence="3" id="KW-1185">Reference proteome</keyword>
<reference evidence="2 3" key="1">
    <citation type="submission" date="2019-05" db="EMBL/GenBank/DDBJ databases">
        <title>Burkholderia sp. DHOD12, isolated from subtropical forest soil.</title>
        <authorList>
            <person name="Gao Z.-H."/>
            <person name="Qiu L.-H."/>
        </authorList>
    </citation>
    <scope>NUCLEOTIDE SEQUENCE [LARGE SCALE GENOMIC DNA]</scope>
    <source>
        <strain evidence="2 3">DHOD12</strain>
    </source>
</reference>
<gene>
    <name evidence="2" type="ORF">FAZ95_06645</name>
</gene>
<dbReference type="Proteomes" id="UP000298656">
    <property type="component" value="Chromosome 1"/>
</dbReference>
<evidence type="ECO:0000313" key="2">
    <source>
        <dbReference type="EMBL" id="QCP48892.1"/>
    </source>
</evidence>
<dbReference type="GO" id="GO:0016746">
    <property type="term" value="F:acyltransferase activity"/>
    <property type="evidence" value="ECO:0007669"/>
    <property type="project" value="InterPro"/>
</dbReference>